<protein>
    <submittedName>
        <fullName evidence="3">NADH-ubiquinone oxidoreductase chain E</fullName>
        <ecNumber evidence="3">1.6.5.3</ecNumber>
    </submittedName>
</protein>
<evidence type="ECO:0000313" key="3">
    <source>
        <dbReference type="EMBL" id="AHM02646.1"/>
    </source>
</evidence>
<dbReference type="GO" id="GO:0016491">
    <property type="term" value="F:oxidoreductase activity"/>
    <property type="evidence" value="ECO:0007669"/>
    <property type="project" value="UniProtKB-KW"/>
</dbReference>
<dbReference type="Proteomes" id="UP000019593">
    <property type="component" value="Chromosome"/>
</dbReference>
<proteinExistence type="predicted"/>
<dbReference type="KEGG" id="red:roselon_00189"/>
<dbReference type="HOGENOM" id="CLU_070816_1_0_5"/>
<feature type="compositionally biased region" description="Low complexity" evidence="1">
    <location>
        <begin position="81"/>
        <end position="94"/>
    </location>
</feature>
<dbReference type="Gene3D" id="1.10.150.20">
    <property type="entry name" value="5' to 3' exonuclease, C-terminal subdomain"/>
    <property type="match status" value="1"/>
</dbReference>
<gene>
    <name evidence="3" type="ORF">roselon_00189</name>
</gene>
<keyword evidence="3" id="KW-0560">Oxidoreductase</keyword>
<keyword evidence="2" id="KW-1133">Transmembrane helix</keyword>
<feature type="transmembrane region" description="Helical" evidence="2">
    <location>
        <begin position="36"/>
        <end position="56"/>
    </location>
</feature>
<evidence type="ECO:0000256" key="1">
    <source>
        <dbReference type="SAM" id="MobiDB-lite"/>
    </source>
</evidence>
<evidence type="ECO:0000313" key="4">
    <source>
        <dbReference type="Proteomes" id="UP000019593"/>
    </source>
</evidence>
<keyword evidence="3" id="KW-0830">Ubiquinone</keyword>
<keyword evidence="4" id="KW-1185">Reference proteome</keyword>
<dbReference type="eggNOG" id="COG3743">
    <property type="taxonomic scope" value="Bacteria"/>
</dbReference>
<dbReference type="EC" id="1.6.5.3" evidence="3"/>
<dbReference type="AlphaFoldDB" id="W8S1N9"/>
<organism evidence="3 4">
    <name type="scientific">Roseicyclus elongatus DSM 19469</name>
    <dbReference type="NCBI Taxonomy" id="1294273"/>
    <lineage>
        <taxon>Bacteria</taxon>
        <taxon>Pseudomonadati</taxon>
        <taxon>Pseudomonadota</taxon>
        <taxon>Alphaproteobacteria</taxon>
        <taxon>Rhodobacterales</taxon>
        <taxon>Roseobacteraceae</taxon>
        <taxon>Roseicyclus</taxon>
    </lineage>
</organism>
<dbReference type="PATRIC" id="fig|1294273.3.peg.182"/>
<dbReference type="RefSeq" id="WP_025310573.1">
    <property type="nucleotide sequence ID" value="NZ_CP004372.1"/>
</dbReference>
<evidence type="ECO:0000256" key="2">
    <source>
        <dbReference type="SAM" id="Phobius"/>
    </source>
</evidence>
<feature type="region of interest" description="Disordered" evidence="1">
    <location>
        <begin position="69"/>
        <end position="129"/>
    </location>
</feature>
<dbReference type="EMBL" id="CP004372">
    <property type="protein sequence ID" value="AHM02646.1"/>
    <property type="molecule type" value="Genomic_DNA"/>
</dbReference>
<name>W8S1N9_9RHOB</name>
<accession>W8S1N9</accession>
<feature type="transmembrane region" description="Helical" evidence="2">
    <location>
        <begin position="7"/>
        <end position="30"/>
    </location>
</feature>
<dbReference type="STRING" id="1294273.roselon_00189"/>
<dbReference type="OrthoDB" id="9807941at2"/>
<sequence>MNNVQGLICLAVSWGVATLAGIVIMALLMVVGDWTLLQALYVGVIAIVVFGIVLAVTMCRPLPAPRQPGDLKAAPAPRPAQPAAAPAATVAAAPAPAPAPAPEAPAAETGKRPEGMSAAREGGPDDLKQIKGVGPKLEELLHSMGFYHFDQIAAWTDEEVAWVDDNLEGFKGRVSRDNWIEQARDLAKSN</sequence>
<reference evidence="3 4" key="1">
    <citation type="submission" date="2013-03" db="EMBL/GenBank/DDBJ databases">
        <authorList>
            <person name="Fiebig A."/>
            <person name="Goeker M."/>
            <person name="Klenk H.-P.P."/>
        </authorList>
    </citation>
    <scope>NUCLEOTIDE SEQUENCE [LARGE SCALE GENOMIC DNA]</scope>
    <source>
        <strain evidence="4">DSM 19469</strain>
    </source>
</reference>
<keyword evidence="2" id="KW-0812">Transmembrane</keyword>
<keyword evidence="2" id="KW-0472">Membrane</keyword>